<feature type="compositionally biased region" description="Low complexity" evidence="1">
    <location>
        <begin position="532"/>
        <end position="542"/>
    </location>
</feature>
<feature type="compositionally biased region" description="Low complexity" evidence="1">
    <location>
        <begin position="329"/>
        <end position="347"/>
    </location>
</feature>
<feature type="compositionally biased region" description="Basic and acidic residues" evidence="1">
    <location>
        <begin position="702"/>
        <end position="717"/>
    </location>
</feature>
<feature type="region of interest" description="Disordered" evidence="1">
    <location>
        <begin position="132"/>
        <end position="166"/>
    </location>
</feature>
<dbReference type="AlphaFoldDB" id="A0A1Y2CRL8"/>
<dbReference type="EMBL" id="MCGO01000009">
    <property type="protein sequence ID" value="ORY49607.1"/>
    <property type="molecule type" value="Genomic_DNA"/>
</dbReference>
<sequence>MKAAPSKVTSSQHRWQSEYVRQYQWIAHEKEAGAEATSESPWLAHKSPLSFNANHSKLNHTETSPAELAAASASLSNALHSLEKKQRPLLFANTQPLQYPPGAPDDLYSARPSFSSSSKGGGFKGKIYSASSRKNREVQDPLDATGFPYRPHTSAEKKENPANPWIVSPENPAVHKSYTSAGYTNLQNPHPSIRVDPQETTLASTPALQKQLQSLVNAKNRKKGVAPGVVYSIREEEMMQREHNEPRVGFPERPGAAAPVRRASNLSQGQEVHQQSQSYPQEQLQYQQSRSQYDENELEQQLPEAPEEVEGEDPFVEVDHDDGSFLESQKQQQQLQQQYYQHYKQQQRPPSGRYQPNQPLHPKNAISNYPRPPSALSETESFRAAVPFKANPQNYINPNLLRPGGRPNQPPPPPIQQQQRLSPKHKELNYDFSAAERVEKLQQQQQQYYQQRKQEYSKQNYEQQQQQQQEQEDYNNSNNAGDERGVYAESGQYAASEAESFRAAPQTQKQSQRTAKHASFGVNGTSIYRPESAASSQMQSQQFNPKKYGNTSSRNNNEQKNNRPPSAQSYTSSQIQNEMDLRYGHYPGDEEHHLNDAEYEEPDSHSQVYQQSSQQPSYEEPTKNSGFLLTPSNTTKKRGLMLMPTTTTFTKRPETAADSYVSEYKREFQDWSWKRQQEMQGIFQKNKEGRNDVVKLLKEGKGKEGKLNKDGWGKEDQMSLPIGNY</sequence>
<feature type="region of interest" description="Disordered" evidence="1">
    <location>
        <begin position="449"/>
        <end position="573"/>
    </location>
</feature>
<organism evidence="2 3">
    <name type="scientific">Rhizoclosmatium globosum</name>
    <dbReference type="NCBI Taxonomy" id="329046"/>
    <lineage>
        <taxon>Eukaryota</taxon>
        <taxon>Fungi</taxon>
        <taxon>Fungi incertae sedis</taxon>
        <taxon>Chytridiomycota</taxon>
        <taxon>Chytridiomycota incertae sedis</taxon>
        <taxon>Chytridiomycetes</taxon>
        <taxon>Chytridiales</taxon>
        <taxon>Chytriomycetaceae</taxon>
        <taxon>Rhizoclosmatium</taxon>
    </lineage>
</organism>
<feature type="region of interest" description="Disordered" evidence="1">
    <location>
        <begin position="598"/>
        <end position="633"/>
    </location>
</feature>
<accession>A0A1Y2CRL8</accession>
<evidence type="ECO:0000313" key="2">
    <source>
        <dbReference type="EMBL" id="ORY49607.1"/>
    </source>
</evidence>
<gene>
    <name evidence="2" type="ORF">BCR33DRAFT_847543</name>
</gene>
<keyword evidence="3" id="KW-1185">Reference proteome</keyword>
<name>A0A1Y2CRL8_9FUNG</name>
<feature type="region of interest" description="Disordered" evidence="1">
    <location>
        <begin position="326"/>
        <end position="424"/>
    </location>
</feature>
<evidence type="ECO:0000256" key="1">
    <source>
        <dbReference type="SAM" id="MobiDB-lite"/>
    </source>
</evidence>
<feature type="region of interest" description="Disordered" evidence="1">
    <location>
        <begin position="702"/>
        <end position="725"/>
    </location>
</feature>
<feature type="compositionally biased region" description="Polar residues" evidence="1">
    <location>
        <begin position="623"/>
        <end position="633"/>
    </location>
</feature>
<evidence type="ECO:0000313" key="3">
    <source>
        <dbReference type="Proteomes" id="UP000193642"/>
    </source>
</evidence>
<feature type="compositionally biased region" description="Low complexity" evidence="1">
    <location>
        <begin position="605"/>
        <end position="617"/>
    </location>
</feature>
<protein>
    <submittedName>
        <fullName evidence="2">Uncharacterized protein</fullName>
    </submittedName>
</protein>
<feature type="compositionally biased region" description="Polar residues" evidence="1">
    <location>
        <begin position="549"/>
        <end position="573"/>
    </location>
</feature>
<feature type="compositionally biased region" description="Polar residues" evidence="1">
    <location>
        <begin position="264"/>
        <end position="273"/>
    </location>
</feature>
<dbReference type="Proteomes" id="UP000193642">
    <property type="component" value="Unassembled WGS sequence"/>
</dbReference>
<dbReference type="OrthoDB" id="2163667at2759"/>
<feature type="compositionally biased region" description="Low complexity" evidence="1">
    <location>
        <begin position="274"/>
        <end position="291"/>
    </location>
</feature>
<feature type="region of interest" description="Disordered" evidence="1">
    <location>
        <begin position="239"/>
        <end position="310"/>
    </location>
</feature>
<feature type="compositionally biased region" description="Low complexity" evidence="1">
    <location>
        <begin position="449"/>
        <end position="479"/>
    </location>
</feature>
<reference evidence="2 3" key="1">
    <citation type="submission" date="2016-07" db="EMBL/GenBank/DDBJ databases">
        <title>Pervasive Adenine N6-methylation of Active Genes in Fungi.</title>
        <authorList>
            <consortium name="DOE Joint Genome Institute"/>
            <person name="Mondo S.J."/>
            <person name="Dannebaum R.O."/>
            <person name="Kuo R.C."/>
            <person name="Labutti K."/>
            <person name="Haridas S."/>
            <person name="Kuo A."/>
            <person name="Salamov A."/>
            <person name="Ahrendt S.R."/>
            <person name="Lipzen A."/>
            <person name="Sullivan W."/>
            <person name="Andreopoulos W.B."/>
            <person name="Clum A."/>
            <person name="Lindquist E."/>
            <person name="Daum C."/>
            <person name="Ramamoorthy G.K."/>
            <person name="Gryganskyi A."/>
            <person name="Culley D."/>
            <person name="Magnuson J.K."/>
            <person name="James T.Y."/>
            <person name="O'Malley M.A."/>
            <person name="Stajich J.E."/>
            <person name="Spatafora J.W."/>
            <person name="Visel A."/>
            <person name="Grigoriev I.V."/>
        </authorList>
    </citation>
    <scope>NUCLEOTIDE SEQUENCE [LARGE SCALE GENOMIC DNA]</scope>
    <source>
        <strain evidence="2 3">JEL800</strain>
    </source>
</reference>
<proteinExistence type="predicted"/>
<comment type="caution">
    <text evidence="2">The sequence shown here is derived from an EMBL/GenBank/DDBJ whole genome shotgun (WGS) entry which is preliminary data.</text>
</comment>